<sequence>MPEIAIALISYLLLLLLIALLLVLMPDEQSAWRGIVGMAANGVAGMLALLAAYALRIRDFQAFGFKAARSRWLAIGVVLGIAAFGLSVLAEHVYFLFVTEQNTQGDFQAAARDGPMMLLTLILMGGILTPLGEEALFRGVIANALNRYGAWAGVVGSAMIFAVVHGFSVVLLNAFIVGLLTGFLFRRTQSIWPGFVVHAIFNGIWLLIYSF</sequence>
<dbReference type="InterPro" id="IPR003675">
    <property type="entry name" value="Rce1/LyrA-like_dom"/>
</dbReference>
<proteinExistence type="predicted"/>
<organism evidence="3 4">
    <name type="scientific">Pseudorhodoferax aquiterrae</name>
    <dbReference type="NCBI Taxonomy" id="747304"/>
    <lineage>
        <taxon>Bacteria</taxon>
        <taxon>Pseudomonadati</taxon>
        <taxon>Pseudomonadota</taxon>
        <taxon>Betaproteobacteria</taxon>
        <taxon>Burkholderiales</taxon>
        <taxon>Comamonadaceae</taxon>
    </lineage>
</organism>
<dbReference type="EMBL" id="BMYK01000013">
    <property type="protein sequence ID" value="GHC90456.1"/>
    <property type="molecule type" value="Genomic_DNA"/>
</dbReference>
<evidence type="ECO:0000259" key="2">
    <source>
        <dbReference type="Pfam" id="PF02517"/>
    </source>
</evidence>
<evidence type="ECO:0000313" key="3">
    <source>
        <dbReference type="EMBL" id="GHC90456.1"/>
    </source>
</evidence>
<feature type="transmembrane region" description="Helical" evidence="1">
    <location>
        <begin position="117"/>
        <end position="137"/>
    </location>
</feature>
<evidence type="ECO:0000256" key="1">
    <source>
        <dbReference type="SAM" id="Phobius"/>
    </source>
</evidence>
<protein>
    <recommendedName>
        <fullName evidence="2">CAAX prenyl protease 2/Lysostaphin resistance protein A-like domain-containing protein</fullName>
    </recommendedName>
</protein>
<name>A0ABQ3G4W0_9BURK</name>
<feature type="transmembrane region" description="Helical" evidence="1">
    <location>
        <begin position="72"/>
        <end position="97"/>
    </location>
</feature>
<evidence type="ECO:0000313" key="4">
    <source>
        <dbReference type="Proteomes" id="UP000626210"/>
    </source>
</evidence>
<dbReference type="RefSeq" id="WP_229882946.1">
    <property type="nucleotide sequence ID" value="NZ_BMYK01000013.1"/>
</dbReference>
<gene>
    <name evidence="3" type="ORF">GCM10007320_38750</name>
</gene>
<feature type="transmembrane region" description="Helical" evidence="1">
    <location>
        <begin position="5"/>
        <end position="25"/>
    </location>
</feature>
<keyword evidence="1" id="KW-0472">Membrane</keyword>
<feature type="transmembrane region" description="Helical" evidence="1">
    <location>
        <begin position="31"/>
        <end position="52"/>
    </location>
</feature>
<dbReference type="Proteomes" id="UP000626210">
    <property type="component" value="Unassembled WGS sequence"/>
</dbReference>
<keyword evidence="1" id="KW-1133">Transmembrane helix</keyword>
<keyword evidence="1" id="KW-0812">Transmembrane</keyword>
<dbReference type="Pfam" id="PF02517">
    <property type="entry name" value="Rce1-like"/>
    <property type="match status" value="1"/>
</dbReference>
<feature type="transmembrane region" description="Helical" evidence="1">
    <location>
        <begin position="191"/>
        <end position="209"/>
    </location>
</feature>
<dbReference type="PANTHER" id="PTHR36435">
    <property type="entry name" value="SLR1288 PROTEIN"/>
    <property type="match status" value="1"/>
</dbReference>
<accession>A0ABQ3G4W0</accession>
<dbReference type="PANTHER" id="PTHR36435:SF1">
    <property type="entry name" value="CAAX AMINO TERMINAL PROTEASE FAMILY PROTEIN"/>
    <property type="match status" value="1"/>
</dbReference>
<keyword evidence="4" id="KW-1185">Reference proteome</keyword>
<comment type="caution">
    <text evidence="3">The sequence shown here is derived from an EMBL/GenBank/DDBJ whole genome shotgun (WGS) entry which is preliminary data.</text>
</comment>
<feature type="domain" description="CAAX prenyl protease 2/Lysostaphin resistance protein A-like" evidence="2">
    <location>
        <begin position="118"/>
        <end position="203"/>
    </location>
</feature>
<feature type="transmembrane region" description="Helical" evidence="1">
    <location>
        <begin position="158"/>
        <end position="185"/>
    </location>
</feature>
<dbReference type="InterPro" id="IPR052710">
    <property type="entry name" value="CAAX_protease"/>
</dbReference>
<reference evidence="4" key="1">
    <citation type="journal article" date="2019" name="Int. J. Syst. Evol. Microbiol.">
        <title>The Global Catalogue of Microorganisms (GCM) 10K type strain sequencing project: providing services to taxonomists for standard genome sequencing and annotation.</title>
        <authorList>
            <consortium name="The Broad Institute Genomics Platform"/>
            <consortium name="The Broad Institute Genome Sequencing Center for Infectious Disease"/>
            <person name="Wu L."/>
            <person name="Ma J."/>
        </authorList>
    </citation>
    <scope>NUCLEOTIDE SEQUENCE [LARGE SCALE GENOMIC DNA]</scope>
    <source>
        <strain evidence="4">KCTC 23314</strain>
    </source>
</reference>